<keyword evidence="1" id="KW-1133">Transmembrane helix</keyword>
<sequence>MDHMAVPDTTELEHELTSALGQWAASSVAVGSVLKTLGTMTDSPFLKGFAGQTLGWGAIDGAIAGFGKWRQSQTDVLQAMGDESASPDERISDERKAQAKADKLYKLLAFNAALDVGYVAAGVATMLAAGPLSRRTSRPASEWMGIGAGVAVQGGFLWALDATFARRVAQISAESVHSWHDSRTQAIERLKHLITTAHSQTDSE</sequence>
<dbReference type="AlphaFoldDB" id="A0A6J7CT55"/>
<protein>
    <submittedName>
        <fullName evidence="2">Unannotated protein</fullName>
    </submittedName>
</protein>
<keyword evidence="1" id="KW-0812">Transmembrane</keyword>
<keyword evidence="1" id="KW-0472">Membrane</keyword>
<evidence type="ECO:0000313" key="2">
    <source>
        <dbReference type="EMBL" id="CAB4860048.1"/>
    </source>
</evidence>
<feature type="transmembrane region" description="Helical" evidence="1">
    <location>
        <begin position="104"/>
        <end position="128"/>
    </location>
</feature>
<proteinExistence type="predicted"/>
<dbReference type="EMBL" id="CAFBLM010000004">
    <property type="protein sequence ID" value="CAB4860048.1"/>
    <property type="molecule type" value="Genomic_DNA"/>
</dbReference>
<dbReference type="Pfam" id="PF22503">
    <property type="entry name" value="DUF6992"/>
    <property type="match status" value="1"/>
</dbReference>
<organism evidence="2">
    <name type="scientific">freshwater metagenome</name>
    <dbReference type="NCBI Taxonomy" id="449393"/>
    <lineage>
        <taxon>unclassified sequences</taxon>
        <taxon>metagenomes</taxon>
        <taxon>ecological metagenomes</taxon>
    </lineage>
</organism>
<accession>A0A6J7CT55</accession>
<evidence type="ECO:0000256" key="1">
    <source>
        <dbReference type="SAM" id="Phobius"/>
    </source>
</evidence>
<reference evidence="2" key="1">
    <citation type="submission" date="2020-05" db="EMBL/GenBank/DDBJ databases">
        <authorList>
            <person name="Chiriac C."/>
            <person name="Salcher M."/>
            <person name="Ghai R."/>
            <person name="Kavagutti S V."/>
        </authorList>
    </citation>
    <scope>NUCLEOTIDE SEQUENCE</scope>
</reference>
<name>A0A6J7CT55_9ZZZZ</name>
<feature type="transmembrane region" description="Helical" evidence="1">
    <location>
        <begin position="140"/>
        <end position="160"/>
    </location>
</feature>
<dbReference type="InterPro" id="IPR054261">
    <property type="entry name" value="DUF6992"/>
</dbReference>
<gene>
    <name evidence="2" type="ORF">UFOPK3401_00191</name>
</gene>